<dbReference type="EMBL" id="HBHT01020732">
    <property type="protein sequence ID" value="CAD9969925.1"/>
    <property type="molecule type" value="Transcribed_RNA"/>
</dbReference>
<gene>
    <name evidence="4" type="ORF">APAL1065_LOCUS13873</name>
</gene>
<reference evidence="4" key="1">
    <citation type="submission" date="2021-01" db="EMBL/GenBank/DDBJ databases">
        <authorList>
            <person name="Corre E."/>
            <person name="Pelletier E."/>
            <person name="Niang G."/>
            <person name="Scheremetjew M."/>
            <person name="Finn R."/>
            <person name="Kale V."/>
            <person name="Holt S."/>
            <person name="Cochrane G."/>
            <person name="Meng A."/>
            <person name="Brown T."/>
            <person name="Cohen L."/>
        </authorList>
    </citation>
    <scope>NUCLEOTIDE SEQUENCE</scope>
    <source>
        <strain evidence="4">CCMP125</strain>
    </source>
</reference>
<feature type="region of interest" description="Disordered" evidence="2">
    <location>
        <begin position="155"/>
        <end position="179"/>
    </location>
</feature>
<name>A0A7S3DQU0_9STRA</name>
<dbReference type="Pfam" id="PF00644">
    <property type="entry name" value="PARP"/>
    <property type="match status" value="1"/>
</dbReference>
<feature type="compositionally biased region" description="Basic and acidic residues" evidence="2">
    <location>
        <begin position="1"/>
        <end position="11"/>
    </location>
</feature>
<dbReference type="Gene3D" id="3.90.228.10">
    <property type="match status" value="1"/>
</dbReference>
<dbReference type="AlphaFoldDB" id="A0A7S3DQU0"/>
<feature type="region of interest" description="Disordered" evidence="2">
    <location>
        <begin position="1"/>
        <end position="63"/>
    </location>
</feature>
<feature type="compositionally biased region" description="Polar residues" evidence="2">
    <location>
        <begin position="104"/>
        <end position="120"/>
    </location>
</feature>
<feature type="compositionally biased region" description="Polar residues" evidence="2">
    <location>
        <begin position="23"/>
        <end position="45"/>
    </location>
</feature>
<evidence type="ECO:0000256" key="2">
    <source>
        <dbReference type="SAM" id="MobiDB-lite"/>
    </source>
</evidence>
<dbReference type="SUPFAM" id="SSF56399">
    <property type="entry name" value="ADP-ribosylation"/>
    <property type="match status" value="1"/>
</dbReference>
<dbReference type="GO" id="GO:0003950">
    <property type="term" value="F:NAD+ poly-ADP-ribosyltransferase activity"/>
    <property type="evidence" value="ECO:0007669"/>
    <property type="project" value="InterPro"/>
</dbReference>
<feature type="compositionally biased region" description="Polar residues" evidence="2">
    <location>
        <begin position="76"/>
        <end position="96"/>
    </location>
</feature>
<feature type="region of interest" description="Disordered" evidence="2">
    <location>
        <begin position="75"/>
        <end position="125"/>
    </location>
</feature>
<protein>
    <recommendedName>
        <fullName evidence="3">PARP catalytic domain-containing protein</fullName>
    </recommendedName>
</protein>
<feature type="domain" description="PARP catalytic" evidence="3">
    <location>
        <begin position="274"/>
        <end position="343"/>
    </location>
</feature>
<proteinExistence type="predicted"/>
<evidence type="ECO:0000256" key="1">
    <source>
        <dbReference type="SAM" id="Coils"/>
    </source>
</evidence>
<organism evidence="4">
    <name type="scientific">Entomoneis paludosa</name>
    <dbReference type="NCBI Taxonomy" id="265537"/>
    <lineage>
        <taxon>Eukaryota</taxon>
        <taxon>Sar</taxon>
        <taxon>Stramenopiles</taxon>
        <taxon>Ochrophyta</taxon>
        <taxon>Bacillariophyta</taxon>
        <taxon>Bacillariophyceae</taxon>
        <taxon>Bacillariophycidae</taxon>
        <taxon>Entomoneidaceae</taxon>
        <taxon>Entomoneis</taxon>
    </lineage>
</organism>
<evidence type="ECO:0000259" key="3">
    <source>
        <dbReference type="Pfam" id="PF00644"/>
    </source>
</evidence>
<feature type="compositionally biased region" description="Low complexity" evidence="2">
    <location>
        <begin position="155"/>
        <end position="175"/>
    </location>
</feature>
<keyword evidence="1" id="KW-0175">Coiled coil</keyword>
<accession>A0A7S3DQU0</accession>
<sequence>MEFGMEGRSDNNDSQSADDSDSGKSQIAVETTRGASSESSQNATPNIVEDGESDNQDMDAQRLATMSLASLLMASNNKPSATAQSQPPANQTGAGFSSSNSSSIPLNPRTQRQNSAQPTLESKAEDKAAPFIPGAPSQAGSFSLLNSGYAQAKQTSMTSMTSSSSSSGSSMATRLRAAKAARQRANLQYTHMAATSAEDCTVNNRFTCSLSNLVRSFPTTVDASSLLRGFCESTERIADLALEEGFEVPEFSVNRHAVPGNAVFDRFLKAVGEENYRNDKDATVELVFHGTRSENIDNILENGLDPKRRRGQAHGPGEYFSRRPGLSASYCHGGNKMLVFCVVVPESCRKHKEVVDSQPPASIPFPSFGSLLQPASTDIPPSYVVVPTIAHQVPLGVVTFKGLCQYAMDYSRKMRLNLKQLGDEVDRKKRKEQEAEIKAKIIQYLIKKCIDTAGSTYEKNQDKLSHLSKREIAMYANRMYDEEVVQFYFPDLPPPMSVAEHGKEEILSVDKTRQEVSDAKQAYSDAVAEARKTGSVG</sequence>
<dbReference type="InterPro" id="IPR012317">
    <property type="entry name" value="Poly(ADP-ribose)pol_cat_dom"/>
</dbReference>
<evidence type="ECO:0000313" key="4">
    <source>
        <dbReference type="EMBL" id="CAD9969925.1"/>
    </source>
</evidence>
<feature type="coiled-coil region" evidence="1">
    <location>
        <begin position="411"/>
        <end position="438"/>
    </location>
</feature>